<dbReference type="EMBL" id="ABCK01000004">
    <property type="protein sequence ID" value="EDM28687.1"/>
    <property type="molecule type" value="Genomic_DNA"/>
</dbReference>
<evidence type="ECO:0000313" key="2">
    <source>
        <dbReference type="EMBL" id="EDM28687.1"/>
    </source>
</evidence>
<accession>A6DI33</accession>
<name>A6DI33_9BACT</name>
<proteinExistence type="predicted"/>
<dbReference type="OrthoDB" id="237141at2"/>
<dbReference type="Pfam" id="PF13517">
    <property type="entry name" value="FG-GAP_3"/>
    <property type="match status" value="2"/>
</dbReference>
<gene>
    <name evidence="2" type="ORF">LNTAR_08959</name>
</gene>
<comment type="caution">
    <text evidence="2">The sequence shown here is derived from an EMBL/GenBank/DDBJ whole genome shotgun (WGS) entry which is preliminary data.</text>
</comment>
<evidence type="ECO:0008006" key="4">
    <source>
        <dbReference type="Google" id="ProtNLM"/>
    </source>
</evidence>
<organism evidence="2 3">
    <name type="scientific">Lentisphaera araneosa HTCC2155</name>
    <dbReference type="NCBI Taxonomy" id="313628"/>
    <lineage>
        <taxon>Bacteria</taxon>
        <taxon>Pseudomonadati</taxon>
        <taxon>Lentisphaerota</taxon>
        <taxon>Lentisphaeria</taxon>
        <taxon>Lentisphaerales</taxon>
        <taxon>Lentisphaeraceae</taxon>
        <taxon>Lentisphaera</taxon>
    </lineage>
</organism>
<keyword evidence="1" id="KW-0732">Signal</keyword>
<dbReference type="InterPro" id="IPR028994">
    <property type="entry name" value="Integrin_alpha_N"/>
</dbReference>
<reference evidence="2 3" key="1">
    <citation type="journal article" date="2010" name="J. Bacteriol.">
        <title>Genome sequence of Lentisphaera araneosa HTCC2155T, the type species of the order Lentisphaerales in the phylum Lentisphaerae.</title>
        <authorList>
            <person name="Thrash J.C."/>
            <person name="Cho J.C."/>
            <person name="Vergin K.L."/>
            <person name="Morris R.M."/>
            <person name="Giovannoni S.J."/>
        </authorList>
    </citation>
    <scope>NUCLEOTIDE SEQUENCE [LARGE SCALE GENOMIC DNA]</scope>
    <source>
        <strain evidence="2 3">HTCC2155</strain>
    </source>
</reference>
<evidence type="ECO:0000256" key="1">
    <source>
        <dbReference type="ARBA" id="ARBA00022729"/>
    </source>
</evidence>
<sequence length="380" mass="42746">MNKLLFMACVLSQFVYAELKFERSEIFSGEVVHSAQVWDYDGNGHGDIIFTANRQLNLAMGPEYKVKAVLDMPSDFKKQAIHSRLMDVDGDGDMDFVGTGLGIYWVECPDTPTDQWTFHQITLDFSACHCVLIADADEDGKLDIIVNNFRPEQTKAPKGPTKNLFHSSIVCYPIPAKPRDPKAWKAYPLADKDAPGGSHYMSMADIDGDGKKEMFVGAKGEPFENGNYFAIWKAGNNRLKPWEKVKVFNEQIGATHMYGADINGDGKNDLIASRGHGKGLVWFKAPEFKAIEIDQELDRPHTMDIADVDADGDIDLVACGNDSRRLEWYENDGKGNYTRHIISKDQTAYDVRIRDINGDGKLDFLLGGWKEKNVRIYFQK</sequence>
<dbReference type="AlphaFoldDB" id="A6DI33"/>
<keyword evidence="3" id="KW-1185">Reference proteome</keyword>
<dbReference type="SUPFAM" id="SSF69318">
    <property type="entry name" value="Integrin alpha N-terminal domain"/>
    <property type="match status" value="1"/>
</dbReference>
<protein>
    <recommendedName>
        <fullName evidence="4">VCBS repeat-containing protein</fullName>
    </recommendedName>
</protein>
<dbReference type="Gene3D" id="2.130.10.130">
    <property type="entry name" value="Integrin alpha, N-terminal"/>
    <property type="match status" value="1"/>
</dbReference>
<dbReference type="STRING" id="313628.LNTAR_08959"/>
<dbReference type="Proteomes" id="UP000004947">
    <property type="component" value="Unassembled WGS sequence"/>
</dbReference>
<dbReference type="PANTHER" id="PTHR44103:SF1">
    <property type="entry name" value="PROPROTEIN CONVERTASE P"/>
    <property type="match status" value="1"/>
</dbReference>
<dbReference type="eggNOG" id="COG3828">
    <property type="taxonomic scope" value="Bacteria"/>
</dbReference>
<evidence type="ECO:0000313" key="3">
    <source>
        <dbReference type="Proteomes" id="UP000004947"/>
    </source>
</evidence>
<dbReference type="RefSeq" id="WP_007277566.1">
    <property type="nucleotide sequence ID" value="NZ_ABCK01000004.1"/>
</dbReference>
<dbReference type="PANTHER" id="PTHR44103">
    <property type="entry name" value="PROPROTEIN CONVERTASE P"/>
    <property type="match status" value="1"/>
</dbReference>
<dbReference type="InterPro" id="IPR013517">
    <property type="entry name" value="FG-GAP"/>
</dbReference>